<organism evidence="2 3">
    <name type="scientific">Lithospermum erythrorhizon</name>
    <name type="common">Purple gromwell</name>
    <name type="synonym">Lithospermum officinale var. erythrorhizon</name>
    <dbReference type="NCBI Taxonomy" id="34254"/>
    <lineage>
        <taxon>Eukaryota</taxon>
        <taxon>Viridiplantae</taxon>
        <taxon>Streptophyta</taxon>
        <taxon>Embryophyta</taxon>
        <taxon>Tracheophyta</taxon>
        <taxon>Spermatophyta</taxon>
        <taxon>Magnoliopsida</taxon>
        <taxon>eudicotyledons</taxon>
        <taxon>Gunneridae</taxon>
        <taxon>Pentapetalae</taxon>
        <taxon>asterids</taxon>
        <taxon>lamiids</taxon>
        <taxon>Boraginales</taxon>
        <taxon>Boraginaceae</taxon>
        <taxon>Boraginoideae</taxon>
        <taxon>Lithospermeae</taxon>
        <taxon>Lithospermum</taxon>
    </lineage>
</organism>
<comment type="caution">
    <text evidence="2">The sequence shown here is derived from an EMBL/GenBank/DDBJ whole genome shotgun (WGS) entry which is preliminary data.</text>
</comment>
<name>A0AAV3R9D8_LITER</name>
<dbReference type="AlphaFoldDB" id="A0AAV3R9D8"/>
<dbReference type="Proteomes" id="UP001454036">
    <property type="component" value="Unassembled WGS sequence"/>
</dbReference>
<evidence type="ECO:0000313" key="3">
    <source>
        <dbReference type="Proteomes" id="UP001454036"/>
    </source>
</evidence>
<feature type="compositionally biased region" description="Low complexity" evidence="1">
    <location>
        <begin position="241"/>
        <end position="250"/>
    </location>
</feature>
<sequence length="291" mass="31787">MTKAKAVAIKAAPDSDPTWLLDSPRPRWYSSPTEWRKYLNHWMTPEQKRIAEQNSQNRQRSGGRPEGHMSSHYMGSKGMHSRMHEEEEYKEAMLAQHGTDFDLWDHAKFDLAVWESLPSVKAGLAKGRVLAISTTLEAAALAARCAAVAVPPPPPPPPPSGQETPHVVALTQHVTDLNQMVHALLNDLVQMSQQTGYALPPIPGLPSFPTGAASESSAGSTTSTVLLAQMERMQGIPAPPQTQSQTQPYPQKAPYGVAQHHPHDPQDPPLVPQHPPQAPQDPPHDDTTSLD</sequence>
<dbReference type="EMBL" id="BAABME010007746">
    <property type="protein sequence ID" value="GAA0171602.1"/>
    <property type="molecule type" value="Genomic_DNA"/>
</dbReference>
<keyword evidence="3" id="KW-1185">Reference proteome</keyword>
<proteinExistence type="predicted"/>
<evidence type="ECO:0000313" key="2">
    <source>
        <dbReference type="EMBL" id="GAA0171602.1"/>
    </source>
</evidence>
<feature type="compositionally biased region" description="Basic and acidic residues" evidence="1">
    <location>
        <begin position="282"/>
        <end position="291"/>
    </location>
</feature>
<feature type="region of interest" description="Disordered" evidence="1">
    <location>
        <begin position="46"/>
        <end position="88"/>
    </location>
</feature>
<feature type="compositionally biased region" description="Pro residues" evidence="1">
    <location>
        <begin position="267"/>
        <end position="281"/>
    </location>
</feature>
<gene>
    <name evidence="2" type="ORF">LIER_25592</name>
</gene>
<protein>
    <submittedName>
        <fullName evidence="2">Uncharacterized protein</fullName>
    </submittedName>
</protein>
<reference evidence="2 3" key="1">
    <citation type="submission" date="2024-01" db="EMBL/GenBank/DDBJ databases">
        <title>The complete chloroplast genome sequence of Lithospermum erythrorhizon: insights into the phylogenetic relationship among Boraginaceae species and the maternal lineages of purple gromwells.</title>
        <authorList>
            <person name="Okada T."/>
            <person name="Watanabe K."/>
        </authorList>
    </citation>
    <scope>NUCLEOTIDE SEQUENCE [LARGE SCALE GENOMIC DNA]</scope>
</reference>
<dbReference type="Pfam" id="PF03004">
    <property type="entry name" value="Transposase_24"/>
    <property type="match status" value="1"/>
</dbReference>
<feature type="region of interest" description="Disordered" evidence="1">
    <location>
        <begin position="236"/>
        <end position="291"/>
    </location>
</feature>
<evidence type="ECO:0000256" key="1">
    <source>
        <dbReference type="SAM" id="MobiDB-lite"/>
    </source>
</evidence>
<accession>A0AAV3R9D8</accession>
<dbReference type="InterPro" id="IPR004252">
    <property type="entry name" value="Probable_transposase_24"/>
</dbReference>